<accession>A0A9D5JWS1</accession>
<keyword evidence="2" id="KW-0645">Protease</keyword>
<dbReference type="InterPro" id="IPR001460">
    <property type="entry name" value="PCN-bd_Tpept"/>
</dbReference>
<evidence type="ECO:0000256" key="6">
    <source>
        <dbReference type="ARBA" id="ARBA00023268"/>
    </source>
</evidence>
<comment type="catalytic activity">
    <reaction evidence="8">
        <text>[GlcNAc-(1-&gt;4)-Mur2Ac(oyl-L-Ala-gamma-D-Glu-L-Lys-D-Ala-D-Ala)](n)-di-trans,octa-cis-undecaprenyl diphosphate + beta-D-GlcNAc-(1-&gt;4)-Mur2Ac(oyl-L-Ala-gamma-D-Glu-L-Lys-D-Ala-D-Ala)-di-trans,octa-cis-undecaprenyl diphosphate = [GlcNAc-(1-&gt;4)-Mur2Ac(oyl-L-Ala-gamma-D-Glu-L-Lys-D-Ala-D-Ala)](n+1)-di-trans,octa-cis-undecaprenyl diphosphate + di-trans,octa-cis-undecaprenyl diphosphate + H(+)</text>
        <dbReference type="Rhea" id="RHEA:23708"/>
        <dbReference type="Rhea" id="RHEA-COMP:9602"/>
        <dbReference type="Rhea" id="RHEA-COMP:9603"/>
        <dbReference type="ChEBI" id="CHEBI:15378"/>
        <dbReference type="ChEBI" id="CHEBI:58405"/>
        <dbReference type="ChEBI" id="CHEBI:60033"/>
        <dbReference type="ChEBI" id="CHEBI:78435"/>
        <dbReference type="EC" id="2.4.99.28"/>
    </reaction>
</comment>
<evidence type="ECO:0000259" key="12">
    <source>
        <dbReference type="Pfam" id="PF06832"/>
    </source>
</evidence>
<comment type="caution">
    <text evidence="13">The sequence shown here is derived from an EMBL/GenBank/DDBJ whole genome shotgun (WGS) entry which is preliminary data.</text>
</comment>
<dbReference type="InterPro" id="IPR001264">
    <property type="entry name" value="Glyco_trans_51"/>
</dbReference>
<dbReference type="InterPro" id="IPR013783">
    <property type="entry name" value="Ig-like_fold"/>
</dbReference>
<dbReference type="EMBL" id="WJJP01000455">
    <property type="protein sequence ID" value="MBD3325719.1"/>
    <property type="molecule type" value="Genomic_DNA"/>
</dbReference>
<dbReference type="GO" id="GO:0006508">
    <property type="term" value="P:proteolysis"/>
    <property type="evidence" value="ECO:0007669"/>
    <property type="project" value="UniProtKB-KW"/>
</dbReference>
<dbReference type="InterPro" id="IPR036950">
    <property type="entry name" value="PBP_transglycosylase"/>
</dbReference>
<gene>
    <name evidence="13" type="ORF">GF339_14125</name>
</gene>
<dbReference type="GO" id="GO:0004180">
    <property type="term" value="F:carboxypeptidase activity"/>
    <property type="evidence" value="ECO:0007669"/>
    <property type="project" value="UniProtKB-KW"/>
</dbReference>
<evidence type="ECO:0000256" key="4">
    <source>
        <dbReference type="ARBA" id="ARBA00022679"/>
    </source>
</evidence>
<dbReference type="GO" id="GO:0008658">
    <property type="term" value="F:penicillin binding"/>
    <property type="evidence" value="ECO:0007669"/>
    <property type="project" value="InterPro"/>
</dbReference>
<feature type="domain" description="Penicillin-binding C-terminal" evidence="12">
    <location>
        <begin position="713"/>
        <end position="783"/>
    </location>
</feature>
<dbReference type="Pfam" id="PF00912">
    <property type="entry name" value="Transgly"/>
    <property type="match status" value="1"/>
</dbReference>
<reference evidence="13" key="1">
    <citation type="submission" date="2019-11" db="EMBL/GenBank/DDBJ databases">
        <title>Microbial mats filling the niche in hypersaline microbial mats.</title>
        <authorList>
            <person name="Wong H.L."/>
            <person name="Macleod F.I."/>
            <person name="White R.A. III"/>
            <person name="Burns B.P."/>
        </authorList>
    </citation>
    <scope>NUCLEOTIDE SEQUENCE</scope>
    <source>
        <strain evidence="13">Rbin_158</strain>
    </source>
</reference>
<dbReference type="InterPro" id="IPR023346">
    <property type="entry name" value="Lysozyme-like_dom_sf"/>
</dbReference>
<evidence type="ECO:0000313" key="13">
    <source>
        <dbReference type="EMBL" id="MBD3325719.1"/>
    </source>
</evidence>
<dbReference type="GO" id="GO:0008955">
    <property type="term" value="F:peptidoglycan glycosyltransferase activity"/>
    <property type="evidence" value="ECO:0007669"/>
    <property type="project" value="UniProtKB-EC"/>
</dbReference>
<proteinExistence type="predicted"/>
<feature type="transmembrane region" description="Helical" evidence="9">
    <location>
        <begin position="38"/>
        <end position="55"/>
    </location>
</feature>
<dbReference type="GO" id="GO:0009252">
    <property type="term" value="P:peptidoglycan biosynthetic process"/>
    <property type="evidence" value="ECO:0007669"/>
    <property type="project" value="TreeGrafter"/>
</dbReference>
<dbReference type="Gene3D" id="1.10.3810.10">
    <property type="entry name" value="Biosynthetic peptidoglycan transglycosylase-like"/>
    <property type="match status" value="1"/>
</dbReference>
<organism evidence="13 14">
    <name type="scientific">candidate division KSB3 bacterium</name>
    <dbReference type="NCBI Taxonomy" id="2044937"/>
    <lineage>
        <taxon>Bacteria</taxon>
        <taxon>candidate division KSB3</taxon>
    </lineage>
</organism>
<dbReference type="SUPFAM" id="SSF56601">
    <property type="entry name" value="beta-lactamase/transpeptidase-like"/>
    <property type="match status" value="1"/>
</dbReference>
<evidence type="ECO:0000256" key="8">
    <source>
        <dbReference type="ARBA" id="ARBA00049902"/>
    </source>
</evidence>
<keyword evidence="9" id="KW-0812">Transmembrane</keyword>
<dbReference type="Gene3D" id="2.60.40.10">
    <property type="entry name" value="Immunoglobulins"/>
    <property type="match status" value="1"/>
</dbReference>
<dbReference type="Gene3D" id="3.40.710.10">
    <property type="entry name" value="DD-peptidase/beta-lactamase superfamily"/>
    <property type="match status" value="1"/>
</dbReference>
<keyword evidence="9" id="KW-0472">Membrane</keyword>
<dbReference type="InterPro" id="IPR009647">
    <property type="entry name" value="PBP_C"/>
</dbReference>
<evidence type="ECO:0000256" key="1">
    <source>
        <dbReference type="ARBA" id="ARBA00022645"/>
    </source>
</evidence>
<dbReference type="EC" id="2.4.99.28" evidence="7"/>
<dbReference type="InterPro" id="IPR050396">
    <property type="entry name" value="Glycosyltr_51/Transpeptidase"/>
</dbReference>
<evidence type="ECO:0000256" key="9">
    <source>
        <dbReference type="SAM" id="Phobius"/>
    </source>
</evidence>
<dbReference type="InterPro" id="IPR012338">
    <property type="entry name" value="Beta-lactam/transpept-like"/>
</dbReference>
<evidence type="ECO:0000256" key="7">
    <source>
        <dbReference type="ARBA" id="ARBA00044770"/>
    </source>
</evidence>
<feature type="domain" description="Glycosyl transferase family 51" evidence="11">
    <location>
        <begin position="100"/>
        <end position="259"/>
    </location>
</feature>
<keyword evidence="6" id="KW-0511">Multifunctional enzyme</keyword>
<dbReference type="SUPFAM" id="SSF53955">
    <property type="entry name" value="Lysozyme-like"/>
    <property type="match status" value="1"/>
</dbReference>
<keyword evidence="9" id="KW-1133">Transmembrane helix</keyword>
<feature type="domain" description="Penicillin-binding protein transpeptidase" evidence="10">
    <location>
        <begin position="346"/>
        <end position="615"/>
    </location>
</feature>
<dbReference type="AlphaFoldDB" id="A0A9D5JWS1"/>
<evidence type="ECO:0000259" key="10">
    <source>
        <dbReference type="Pfam" id="PF00905"/>
    </source>
</evidence>
<keyword evidence="4 13" id="KW-0808">Transferase</keyword>
<evidence type="ECO:0000256" key="5">
    <source>
        <dbReference type="ARBA" id="ARBA00022801"/>
    </source>
</evidence>
<evidence type="ECO:0000256" key="3">
    <source>
        <dbReference type="ARBA" id="ARBA00022676"/>
    </source>
</evidence>
<sequence>MNGVKLKTKQWVRSILLASTSIFPRSGTGRLSLVSPKLLFMLTGSCLVLVAGLLYHDVKGTIRLIAPPATLLLEDRYGQFLAEGGGNTQTLGYWTVPVPLPQPIEAAFLAIEDHRFYDHPGVDLRAVVRAIWNNLTTSRRQGASTIAMQVARMQRTASLPSKRSYWNKLCESITALLLIQKFGHQAVLNHYLEIVPQGNRIHGVAYAARRYFRKPLQDVSWAEAAVLAALPNAPGRMNLFRPEGQARAQARAALILKKLSEQGTLDQRTFLVAQRQLQHLPLPRKEIRPSHSYHAILRVQEALADRHRSYARSIRTSLDLRLQQQVDEIAERAITYYRNAGAGNIAAIVAEKDTGKVVAYIGSNAYYETGYAGAINYARLPRSSGSTLKPFLYALGLETGAFTPASLLSDAPIWVSLPGGYARIGNYDRQNRGQFIYRKALANSRNVPAIHVLTSVGIDNAYELFRQLGLVSSTRSAEQYGVGLAIGTLYVTLEDLVAAYGVLANEGQAFRLRWVEGDTPASSLEEQWLDQNVARQMSLFLSDPLARLPVFSRMGPLEYPFPVAVKTGTSQGFRDAWAVAYSSKYLVGVWIGHPDHTRMNEVSGVVAAQVVKDIMLRLHPQEKRGVAESRFPLPEGYTAVPICAQTGRPPTPSCPEVFTEYFRPGAEPIAHVAPSEPPALAQQPSPRFPTAHLPPDSPFSLALTPFAYDQLLHASITIQEPRAGGSFVLDPDTPRSLQTIALRAEATPRVTQITWHIDGSPFTTVSSPYTVRWPLQPGTHTIQARFANADVKSEVITITVY</sequence>
<dbReference type="GO" id="GO:0030288">
    <property type="term" value="C:outer membrane-bounded periplasmic space"/>
    <property type="evidence" value="ECO:0007669"/>
    <property type="project" value="TreeGrafter"/>
</dbReference>
<evidence type="ECO:0000256" key="2">
    <source>
        <dbReference type="ARBA" id="ARBA00022670"/>
    </source>
</evidence>
<evidence type="ECO:0000313" key="14">
    <source>
        <dbReference type="Proteomes" id="UP000649604"/>
    </source>
</evidence>
<dbReference type="Pfam" id="PF06832">
    <property type="entry name" value="BiPBP_C"/>
    <property type="match status" value="1"/>
</dbReference>
<protein>
    <recommendedName>
        <fullName evidence="7">peptidoglycan glycosyltransferase</fullName>
        <ecNumber evidence="7">2.4.99.28</ecNumber>
    </recommendedName>
</protein>
<dbReference type="Pfam" id="PF00905">
    <property type="entry name" value="Transpeptidase"/>
    <property type="match status" value="1"/>
</dbReference>
<keyword evidence="1" id="KW-0121">Carboxypeptidase</keyword>
<keyword evidence="3" id="KW-0328">Glycosyltransferase</keyword>
<evidence type="ECO:0000259" key="11">
    <source>
        <dbReference type="Pfam" id="PF00912"/>
    </source>
</evidence>
<dbReference type="Proteomes" id="UP000649604">
    <property type="component" value="Unassembled WGS sequence"/>
</dbReference>
<name>A0A9D5JWS1_9BACT</name>
<keyword evidence="5" id="KW-0378">Hydrolase</keyword>
<dbReference type="PANTHER" id="PTHR32282:SF15">
    <property type="entry name" value="PENICILLIN-BINDING PROTEIN 1C"/>
    <property type="match status" value="1"/>
</dbReference>
<dbReference type="PANTHER" id="PTHR32282">
    <property type="entry name" value="BINDING PROTEIN TRANSPEPTIDASE, PUTATIVE-RELATED"/>
    <property type="match status" value="1"/>
</dbReference>